<dbReference type="EMBL" id="AIOS01000047">
    <property type="protein sequence ID" value="EIB53562.1"/>
    <property type="molecule type" value="Genomic_DNA"/>
</dbReference>
<proteinExistence type="predicted"/>
<protein>
    <submittedName>
        <fullName evidence="1">Uncharacterized protein</fullName>
    </submittedName>
</protein>
<reference evidence="1 2" key="1">
    <citation type="submission" date="2010-10" db="EMBL/GenBank/DDBJ databases">
        <authorList>
            <person name="Richards V."/>
            <person name="Lefebure T."/>
            <person name="Suzuki H."/>
            <person name="Pavinski Bitar P."/>
            <person name="Stanhope M."/>
        </authorList>
    </citation>
    <scope>NUCLEOTIDE SEQUENCE [LARGE SCALE GENOMIC DNA]</scope>
    <source>
        <strain evidence="1 2">2008-988</strain>
    </source>
</reference>
<name>A0ABC9QKX5_CAMJU</name>
<sequence>MQTFLAKFKDNYNKAKIKKFKQALKIELVWNLIVQV</sequence>
<organism evidence="1 2">
    <name type="scientific">Campylobacter jejuni subsp. jejuni 2008-988</name>
    <dbReference type="NCBI Taxonomy" id="889253"/>
    <lineage>
        <taxon>Bacteria</taxon>
        <taxon>Pseudomonadati</taxon>
        <taxon>Campylobacterota</taxon>
        <taxon>Epsilonproteobacteria</taxon>
        <taxon>Campylobacterales</taxon>
        <taxon>Campylobacteraceae</taxon>
        <taxon>Campylobacter</taxon>
    </lineage>
</organism>
<accession>A0ABC9QKX5</accession>
<dbReference type="Proteomes" id="UP000003238">
    <property type="component" value="Unassembled WGS sequence"/>
</dbReference>
<evidence type="ECO:0000313" key="1">
    <source>
        <dbReference type="EMBL" id="EIB53562.1"/>
    </source>
</evidence>
<evidence type="ECO:0000313" key="2">
    <source>
        <dbReference type="Proteomes" id="UP000003238"/>
    </source>
</evidence>
<dbReference type="AlphaFoldDB" id="A0ABC9QKX5"/>
<comment type="caution">
    <text evidence="1">The sequence shown here is derived from an EMBL/GenBank/DDBJ whole genome shotgun (WGS) entry which is preliminary data.</text>
</comment>
<gene>
    <name evidence="1" type="ORF">cje154_06153</name>
</gene>